<evidence type="ECO:0000313" key="4">
    <source>
        <dbReference type="Proteomes" id="UP001172673"/>
    </source>
</evidence>
<sequence length="1594" mass="176047">MADRRNSAQLEALCRAQYIPEFCLPPKLRLLSERDVPLFAHHDNTEQVNQVLANHKGSVRKPTFKTKRSRESHEFQTITEILPGLLEQNSEPGIIQSLLARASNTVKDQSKREDQDQKRHALLGIAAAKGNLDLVWLLAPSTCQRRRDGALLTAVEHRHTDVILKLLEYGADPNVCGQAFKNAALRGDLDFVSMFLRAPTPVRNDTLVDALTQAVDSGSIQLAAILTQAAELRNLADVPGLRKAVQKGLLDMLLVILRYSDELERQLLDSLVMAAYQRSFIDDGDKLQTLEALIYAGAGGDQTKTAFRLAVQSGQLHVIKTLAKHHIDIDYNDGAGTALVAAAKTGRLEIIEAVLSSRKPSQDNASGAIEALPVDLPHDQRLLIDTMLLNAGACGTAINGELVQAVRDNDQGLVAVLLRHHASSDYNGGEALVEAVRHQHVALLDTLLKHSKRDSRTLEAAFSALQSATIEPRLQMTTLLLKAGASGPIIDAALADVVCDASHPRDPRLIDALLQAKANVSYDNAKSLRYAIGKADVVLFQQLLGSQTTSLSDIVSSLLLDILGIRDRTARCDMMRHPIYAGASSETISLALTIELAAPDCEVRMIDELLRSGRACMDFDNGRPLRLAAVLPDGCVLEKMTKSSGTSARTITAALCEMLGCQALTDAEKSRRAAILLRGTSSGRGLIVGEALSTYVTFCARVFRSGRDWPPEVFSVLLTSHALDFENSAVIGQVIDNRATNLLKTILAHQQLNQLVLDNALLQAVVLKDKKDREEITEMLLAKGPTKDAASKALIVASEKGYDDVFGALLVHPDVSLELDEYKAVQSAVSSACLDVLLGLNVPHAALSAAFDEAARLENAAMRFRKIKAILKAGLRGTNVDDYLIQLVESQTAPIEEIGLLLENEASVHAHGSLAVVTAAVTKQRDVLSLLFDHVQLANTASRCFEACLDINFVEQHEIRVLKFLLERDVRQDLRDKALWRAARDLGPAPPGGLPMIQLLVDHQASPDYTQEPDPPALCRVCELGRFDAASSILSLSPNRSTRSRALYHVVKCRENCSDNFCGMVDAIVRSFPVRSAITVISEQPMASFAEPQQYFESAVRLLLRHRPGDWRALRKILDHGCIVNGKLEKDLLFWCMVQSDSKIKNECLQVLIEAGANVKYREPSSGDTILLAALTTGRAVLLDAILKNGADPSLANEREISPLLFASQAGYVLVAQKLLDANVRVNDGSVHQAAARGHFSIVKLLLERGANPNYRSRLAIHAGRTPLAELYQTADAAGSAGRVLEDIISEFRKHGADIRQTFERKPLILLAFENAKPIPMVTTIMSAYLSDYIDDDFNLFEEDGVMYSPAYYLTKVLAARRPQLDWKELLRTLRAYGSNKDVYYHLQGPQPADAVGMPDHILEKEARRIAREEKLREEEADDNRQIARMNKMEAHRQEIEQGKHQLSLAWSREKAQEQLEQDRERNDLSLTYQRNLNEEERRRDEGRLQIQQKEQAIKQQHLQILHQQEISAMQAKQTAETAGMRDRQAIATAGRQQIAQEERKMIEFQTRQEKTRHGWRMDELAMASAIQKGPARGYVEDVSSNGQLRLTSG</sequence>
<organism evidence="3 4">
    <name type="scientific">Cladophialophora chaetospira</name>
    <dbReference type="NCBI Taxonomy" id="386627"/>
    <lineage>
        <taxon>Eukaryota</taxon>
        <taxon>Fungi</taxon>
        <taxon>Dikarya</taxon>
        <taxon>Ascomycota</taxon>
        <taxon>Pezizomycotina</taxon>
        <taxon>Eurotiomycetes</taxon>
        <taxon>Chaetothyriomycetidae</taxon>
        <taxon>Chaetothyriales</taxon>
        <taxon>Herpotrichiellaceae</taxon>
        <taxon>Cladophialophora</taxon>
    </lineage>
</organism>
<feature type="compositionally biased region" description="Basic and acidic residues" evidence="2">
    <location>
        <begin position="1458"/>
        <end position="1468"/>
    </location>
</feature>
<feature type="region of interest" description="Disordered" evidence="2">
    <location>
        <begin position="1458"/>
        <end position="1487"/>
    </location>
</feature>
<comment type="caution">
    <text evidence="3">The sequence shown here is derived from an EMBL/GenBank/DDBJ whole genome shotgun (WGS) entry which is preliminary data.</text>
</comment>
<dbReference type="Gene3D" id="1.25.40.20">
    <property type="entry name" value="Ankyrin repeat-containing domain"/>
    <property type="match status" value="5"/>
</dbReference>
<dbReference type="InterPro" id="IPR051616">
    <property type="entry name" value="Cul2-RING_E3_ligase_SR"/>
</dbReference>
<evidence type="ECO:0000256" key="1">
    <source>
        <dbReference type="PROSITE-ProRule" id="PRU00023"/>
    </source>
</evidence>
<accession>A0AA39CFH8</accession>
<dbReference type="SMART" id="SM00248">
    <property type="entry name" value="ANK"/>
    <property type="match status" value="13"/>
</dbReference>
<dbReference type="PROSITE" id="PS50088">
    <property type="entry name" value="ANK_REPEAT"/>
    <property type="match status" value="2"/>
</dbReference>
<dbReference type="PROSITE" id="PS50297">
    <property type="entry name" value="ANK_REP_REGION"/>
    <property type="match status" value="1"/>
</dbReference>
<feature type="compositionally biased region" description="Basic and acidic residues" evidence="2">
    <location>
        <begin position="1477"/>
        <end position="1487"/>
    </location>
</feature>
<name>A0AA39CFH8_9EURO</name>
<dbReference type="InterPro" id="IPR036770">
    <property type="entry name" value="Ankyrin_rpt-contain_sf"/>
</dbReference>
<keyword evidence="4" id="KW-1185">Reference proteome</keyword>
<dbReference type="Pfam" id="PF12796">
    <property type="entry name" value="Ank_2"/>
    <property type="match status" value="2"/>
</dbReference>
<evidence type="ECO:0000313" key="3">
    <source>
        <dbReference type="EMBL" id="KAJ9606623.1"/>
    </source>
</evidence>
<reference evidence="3" key="1">
    <citation type="submission" date="2022-10" db="EMBL/GenBank/DDBJ databases">
        <title>Culturing micro-colonial fungi from biological soil crusts in the Mojave desert and describing Neophaeococcomyces mojavensis, and introducing the new genera and species Taxawa tesnikishii.</title>
        <authorList>
            <person name="Kurbessoian T."/>
            <person name="Stajich J.E."/>
        </authorList>
    </citation>
    <scope>NUCLEOTIDE SEQUENCE</scope>
    <source>
        <strain evidence="3">TK_41</strain>
    </source>
</reference>
<feature type="repeat" description="ANK" evidence="1">
    <location>
        <begin position="1166"/>
        <end position="1198"/>
    </location>
</feature>
<dbReference type="SUPFAM" id="SSF48403">
    <property type="entry name" value="Ankyrin repeat"/>
    <property type="match status" value="3"/>
</dbReference>
<gene>
    <name evidence="3" type="ORF">H2200_008631</name>
</gene>
<evidence type="ECO:0008006" key="5">
    <source>
        <dbReference type="Google" id="ProtNLM"/>
    </source>
</evidence>
<dbReference type="PANTHER" id="PTHR46224:SF64">
    <property type="entry name" value="IQ MOTIF AND ANKYRIN REPEAT DOMAIN-CONTAINING PROTEIN 1"/>
    <property type="match status" value="1"/>
</dbReference>
<protein>
    <recommendedName>
        <fullName evidence="5">Ankyrin repeat protein</fullName>
    </recommendedName>
</protein>
<proteinExistence type="predicted"/>
<keyword evidence="1" id="KW-0040">ANK repeat</keyword>
<dbReference type="EMBL" id="JAPDRK010000013">
    <property type="protein sequence ID" value="KAJ9606623.1"/>
    <property type="molecule type" value="Genomic_DNA"/>
</dbReference>
<dbReference type="PANTHER" id="PTHR46224">
    <property type="entry name" value="ANKYRIN REPEAT FAMILY PROTEIN"/>
    <property type="match status" value="1"/>
</dbReference>
<evidence type="ECO:0000256" key="2">
    <source>
        <dbReference type="SAM" id="MobiDB-lite"/>
    </source>
</evidence>
<dbReference type="InterPro" id="IPR002110">
    <property type="entry name" value="Ankyrin_rpt"/>
</dbReference>
<dbReference type="Proteomes" id="UP001172673">
    <property type="component" value="Unassembled WGS sequence"/>
</dbReference>
<feature type="repeat" description="ANK" evidence="1">
    <location>
        <begin position="1226"/>
        <end position="1258"/>
    </location>
</feature>